<dbReference type="KEGG" id="cfr:116666413"/>
<feature type="compositionally biased region" description="Basic residues" evidence="1">
    <location>
        <begin position="36"/>
        <end position="46"/>
    </location>
</feature>
<evidence type="ECO:0000313" key="3">
    <source>
        <dbReference type="RefSeq" id="XP_032344746.1"/>
    </source>
</evidence>
<evidence type="ECO:0000313" key="2">
    <source>
        <dbReference type="Proteomes" id="UP000694856"/>
    </source>
</evidence>
<protein>
    <submittedName>
        <fullName evidence="3">RAC-beta serine/threonine-protein kinase-like</fullName>
    </submittedName>
</protein>
<feature type="region of interest" description="Disordered" evidence="1">
    <location>
        <begin position="1"/>
        <end position="121"/>
    </location>
</feature>
<keyword evidence="2" id="KW-1185">Reference proteome</keyword>
<sequence>MSCSPGPPQLDDSTLRATTNEVPAVKEGWLQERGRSVKTWRPRASRRAVPAPPRTEGARARPRPDAAPSQPPLQRRTPPDQGPETGPNTCVVGCLRGTTGIERTLHGDSPEGDKNEIRHIA</sequence>
<dbReference type="RefSeq" id="XP_032344746.1">
    <property type="nucleotide sequence ID" value="XM_032488855.1"/>
</dbReference>
<reference evidence="3" key="1">
    <citation type="submission" date="2025-08" db="UniProtKB">
        <authorList>
            <consortium name="RefSeq"/>
        </authorList>
    </citation>
    <scope>IDENTIFICATION</scope>
    <source>
        <tissue evidence="3">Ear skin</tissue>
    </source>
</reference>
<feature type="compositionally biased region" description="Basic and acidic residues" evidence="1">
    <location>
        <begin position="103"/>
        <end position="121"/>
    </location>
</feature>
<dbReference type="AlphaFoldDB" id="A0A8B8TR49"/>
<dbReference type="Proteomes" id="UP000694856">
    <property type="component" value="Chromosome 10"/>
</dbReference>
<gene>
    <name evidence="3" type="primary">LOC116666413</name>
</gene>
<accession>A0A8B8TR49</accession>
<name>A0A8B8TR49_CAMFR</name>
<dbReference type="GeneID" id="116666413"/>
<organism evidence="2 3">
    <name type="scientific">Camelus ferus</name>
    <name type="common">Wild bactrian camel</name>
    <name type="synonym">Camelus bactrianus ferus</name>
    <dbReference type="NCBI Taxonomy" id="419612"/>
    <lineage>
        <taxon>Eukaryota</taxon>
        <taxon>Metazoa</taxon>
        <taxon>Chordata</taxon>
        <taxon>Craniata</taxon>
        <taxon>Vertebrata</taxon>
        <taxon>Euteleostomi</taxon>
        <taxon>Mammalia</taxon>
        <taxon>Eutheria</taxon>
        <taxon>Laurasiatheria</taxon>
        <taxon>Artiodactyla</taxon>
        <taxon>Tylopoda</taxon>
        <taxon>Camelidae</taxon>
        <taxon>Camelus</taxon>
    </lineage>
</organism>
<evidence type="ECO:0000256" key="1">
    <source>
        <dbReference type="SAM" id="MobiDB-lite"/>
    </source>
</evidence>
<proteinExistence type="predicted"/>
<feature type="compositionally biased region" description="Polar residues" evidence="1">
    <location>
        <begin position="11"/>
        <end position="21"/>
    </location>
</feature>